<evidence type="ECO:0000259" key="1">
    <source>
        <dbReference type="Pfam" id="PF17844"/>
    </source>
</evidence>
<name>A0ABW5UUJ4_9MICO</name>
<feature type="domain" description="Bacterial SCP orthologue" evidence="1">
    <location>
        <begin position="30"/>
        <end position="119"/>
    </location>
</feature>
<keyword evidence="3" id="KW-1185">Reference proteome</keyword>
<dbReference type="Pfam" id="PF17844">
    <property type="entry name" value="SCP_3"/>
    <property type="match status" value="1"/>
</dbReference>
<evidence type="ECO:0000313" key="3">
    <source>
        <dbReference type="Proteomes" id="UP001597492"/>
    </source>
</evidence>
<dbReference type="InterPro" id="IPR041629">
    <property type="entry name" value="SCP_3"/>
</dbReference>
<accession>A0ABW5UUJ4</accession>
<protein>
    <submittedName>
        <fullName evidence="2">Sterol carrier family protein</fullName>
    </submittedName>
</protein>
<dbReference type="Gene3D" id="3.30.1050.40">
    <property type="match status" value="1"/>
</dbReference>
<comment type="caution">
    <text evidence="2">The sequence shown here is derived from an EMBL/GenBank/DDBJ whole genome shotgun (WGS) entry which is preliminary data.</text>
</comment>
<dbReference type="RefSeq" id="WP_019617874.1">
    <property type="nucleotide sequence ID" value="NZ_JBHUNE010000003.1"/>
</dbReference>
<dbReference type="EMBL" id="JBHUNE010000003">
    <property type="protein sequence ID" value="MFD2757328.1"/>
    <property type="molecule type" value="Genomic_DNA"/>
</dbReference>
<proteinExistence type="predicted"/>
<dbReference type="Proteomes" id="UP001597492">
    <property type="component" value="Unassembled WGS sequence"/>
</dbReference>
<sequence>MARATISDPDGQAAIDAWRASHAAGEATPRPQLATAVRYSLQLLAERAPGHAVELRVPPFGATQCMPGPGHTRGTPPNIIETDADTWLALATGELAWADAGPALRASGVRADVSAALPLLGRRMRE</sequence>
<organism evidence="2 3">
    <name type="scientific">Gulosibacter faecalis</name>
    <dbReference type="NCBI Taxonomy" id="272240"/>
    <lineage>
        <taxon>Bacteria</taxon>
        <taxon>Bacillati</taxon>
        <taxon>Actinomycetota</taxon>
        <taxon>Actinomycetes</taxon>
        <taxon>Micrococcales</taxon>
        <taxon>Microbacteriaceae</taxon>
        <taxon>Gulosibacter</taxon>
    </lineage>
</organism>
<reference evidence="3" key="1">
    <citation type="journal article" date="2019" name="Int. J. Syst. Evol. Microbiol.">
        <title>The Global Catalogue of Microorganisms (GCM) 10K type strain sequencing project: providing services to taxonomists for standard genome sequencing and annotation.</title>
        <authorList>
            <consortium name="The Broad Institute Genomics Platform"/>
            <consortium name="The Broad Institute Genome Sequencing Center for Infectious Disease"/>
            <person name="Wu L."/>
            <person name="Ma J."/>
        </authorList>
    </citation>
    <scope>NUCLEOTIDE SEQUENCE [LARGE SCALE GENOMIC DNA]</scope>
    <source>
        <strain evidence="3">TISTR 1514</strain>
    </source>
</reference>
<evidence type="ECO:0000313" key="2">
    <source>
        <dbReference type="EMBL" id="MFD2757328.1"/>
    </source>
</evidence>
<gene>
    <name evidence="2" type="ORF">ACFSW7_02925</name>
</gene>